<sequence length="207" mass="23690">MDELQWLKWAQQIQSIAQSGLTYGKDVFDLERYTHLQTLAAEMLAAHTEMQKEDIQAILSLESGYPTPKTDIRAVVFDDDRRILMARETSDGRWSLPGGWADIGESVGEIAVREVEEETGYKVKPVKMLAVWDRQKHPHPPMFWHVYKLFIRCERIGGSPKTSIETDAIGFYAEDGLPPLSVDRVTKAQIHRMFQHHDAPHLATDFD</sequence>
<dbReference type="InterPro" id="IPR000086">
    <property type="entry name" value="NUDIX_hydrolase_dom"/>
</dbReference>
<dbReference type="PANTHER" id="PTHR43046:SF16">
    <property type="entry name" value="ADP-RIBOSE PYROPHOSPHATASE YJHB-RELATED"/>
    <property type="match status" value="1"/>
</dbReference>
<dbReference type="Gene3D" id="3.90.79.10">
    <property type="entry name" value="Nucleoside Triphosphate Pyrophosphohydrolase"/>
    <property type="match status" value="1"/>
</dbReference>
<evidence type="ECO:0000256" key="1">
    <source>
        <dbReference type="ARBA" id="ARBA00001946"/>
    </source>
</evidence>
<dbReference type="Gene3D" id="6.10.250.1120">
    <property type="match status" value="1"/>
</dbReference>
<dbReference type="GO" id="GO:0016787">
    <property type="term" value="F:hydrolase activity"/>
    <property type="evidence" value="ECO:0007669"/>
    <property type="project" value="UniProtKB-KW"/>
</dbReference>
<dbReference type="Pfam" id="PF12535">
    <property type="entry name" value="Nudix_N"/>
    <property type="match status" value="1"/>
</dbReference>
<evidence type="ECO:0000313" key="4">
    <source>
        <dbReference type="EMBL" id="MFD1675909.1"/>
    </source>
</evidence>
<keyword evidence="5" id="KW-1185">Reference proteome</keyword>
<proteinExistence type="predicted"/>
<evidence type="ECO:0000256" key="2">
    <source>
        <dbReference type="ARBA" id="ARBA00022801"/>
    </source>
</evidence>
<dbReference type="PANTHER" id="PTHR43046">
    <property type="entry name" value="GDP-MANNOSE MANNOSYL HYDROLASE"/>
    <property type="match status" value="1"/>
</dbReference>
<organism evidence="4 5">
    <name type="scientific">Alicyclobacillus fodiniaquatilis</name>
    <dbReference type="NCBI Taxonomy" id="1661150"/>
    <lineage>
        <taxon>Bacteria</taxon>
        <taxon>Bacillati</taxon>
        <taxon>Bacillota</taxon>
        <taxon>Bacilli</taxon>
        <taxon>Bacillales</taxon>
        <taxon>Alicyclobacillaceae</taxon>
        <taxon>Alicyclobacillus</taxon>
    </lineage>
</organism>
<dbReference type="Pfam" id="PF00293">
    <property type="entry name" value="NUDIX"/>
    <property type="match status" value="1"/>
</dbReference>
<dbReference type="RefSeq" id="WP_377943790.1">
    <property type="nucleotide sequence ID" value="NZ_JBHUCX010000035.1"/>
</dbReference>
<dbReference type="EC" id="3.6.-.-" evidence="4"/>
<dbReference type="InterPro" id="IPR015797">
    <property type="entry name" value="NUDIX_hydrolase-like_dom_sf"/>
</dbReference>
<dbReference type="EMBL" id="JBHUCX010000035">
    <property type="protein sequence ID" value="MFD1675909.1"/>
    <property type="molecule type" value="Genomic_DNA"/>
</dbReference>
<feature type="domain" description="Nudix hydrolase" evidence="3">
    <location>
        <begin position="67"/>
        <end position="195"/>
    </location>
</feature>
<dbReference type="InterPro" id="IPR059176">
    <property type="entry name" value="UDP-X_N"/>
</dbReference>
<dbReference type="CDD" id="cd04672">
    <property type="entry name" value="NUDIX_CDP-Chase_like"/>
    <property type="match status" value="1"/>
</dbReference>
<dbReference type="Proteomes" id="UP001597079">
    <property type="component" value="Unassembled WGS sequence"/>
</dbReference>
<evidence type="ECO:0000313" key="5">
    <source>
        <dbReference type="Proteomes" id="UP001597079"/>
    </source>
</evidence>
<dbReference type="InterPro" id="IPR020476">
    <property type="entry name" value="Nudix_hydrolase"/>
</dbReference>
<dbReference type="SUPFAM" id="SSF55811">
    <property type="entry name" value="Nudix"/>
    <property type="match status" value="1"/>
</dbReference>
<comment type="cofactor">
    <cofactor evidence="1">
        <name>Mg(2+)</name>
        <dbReference type="ChEBI" id="CHEBI:18420"/>
    </cofactor>
</comment>
<dbReference type="PROSITE" id="PS51462">
    <property type="entry name" value="NUDIX"/>
    <property type="match status" value="1"/>
</dbReference>
<keyword evidence="2 4" id="KW-0378">Hydrolase</keyword>
<dbReference type="PRINTS" id="PR00502">
    <property type="entry name" value="NUDIXFAMILY"/>
</dbReference>
<gene>
    <name evidence="4" type="ORF">ACFSB2_14490</name>
</gene>
<reference evidence="5" key="1">
    <citation type="journal article" date="2019" name="Int. J. Syst. Evol. Microbiol.">
        <title>The Global Catalogue of Microorganisms (GCM) 10K type strain sequencing project: providing services to taxonomists for standard genome sequencing and annotation.</title>
        <authorList>
            <consortium name="The Broad Institute Genomics Platform"/>
            <consortium name="The Broad Institute Genome Sequencing Center for Infectious Disease"/>
            <person name="Wu L."/>
            <person name="Ma J."/>
        </authorList>
    </citation>
    <scope>NUCLEOTIDE SEQUENCE [LARGE SCALE GENOMIC DNA]</scope>
    <source>
        <strain evidence="5">CGMCC 1.12286</strain>
    </source>
</reference>
<evidence type="ECO:0000259" key="3">
    <source>
        <dbReference type="PROSITE" id="PS51462"/>
    </source>
</evidence>
<name>A0ABW4JJB6_9BACL</name>
<protein>
    <submittedName>
        <fullName evidence="4">NUDIX hydrolase</fullName>
        <ecNumber evidence="4">3.6.-.-</ecNumber>
    </submittedName>
</protein>
<accession>A0ABW4JJB6</accession>
<comment type="caution">
    <text evidence="4">The sequence shown here is derived from an EMBL/GenBank/DDBJ whole genome shotgun (WGS) entry which is preliminary data.</text>
</comment>